<accession>A0A919QFA9</accession>
<proteinExistence type="predicted"/>
<sequence>MRTYVPRDPEAPTVERPMCVFRAPGGGHVLIGAATLASPRATLAAVAYVHSPPPPRVDSAINPDIGYCLALGGKSDPAGWYPIDDADARPIPFCVFADDSVIDTWGLASRAVSPARAPDLRAKFRYRAPSPSPVHSVSGRALDGWTRFGSPGIFG</sequence>
<evidence type="ECO:0000313" key="1">
    <source>
        <dbReference type="EMBL" id="GIH26856.1"/>
    </source>
</evidence>
<gene>
    <name evidence="1" type="ORF">Aph01nite_51660</name>
</gene>
<protein>
    <submittedName>
        <fullName evidence="1">Uncharacterized protein</fullName>
    </submittedName>
</protein>
<comment type="caution">
    <text evidence="1">The sequence shown here is derived from an EMBL/GenBank/DDBJ whole genome shotgun (WGS) entry which is preliminary data.</text>
</comment>
<keyword evidence="2" id="KW-1185">Reference proteome</keyword>
<name>A0A919QFA9_9ACTN</name>
<reference evidence="1" key="1">
    <citation type="submission" date="2021-01" db="EMBL/GenBank/DDBJ databases">
        <title>Whole genome shotgun sequence of Acrocarpospora phusangensis NBRC 108782.</title>
        <authorList>
            <person name="Komaki H."/>
            <person name="Tamura T."/>
        </authorList>
    </citation>
    <scope>NUCLEOTIDE SEQUENCE</scope>
    <source>
        <strain evidence="1">NBRC 108782</strain>
    </source>
</reference>
<dbReference type="Proteomes" id="UP000640052">
    <property type="component" value="Unassembled WGS sequence"/>
</dbReference>
<evidence type="ECO:0000313" key="2">
    <source>
        <dbReference type="Proteomes" id="UP000640052"/>
    </source>
</evidence>
<organism evidence="1 2">
    <name type="scientific">Acrocarpospora phusangensis</name>
    <dbReference type="NCBI Taxonomy" id="1070424"/>
    <lineage>
        <taxon>Bacteria</taxon>
        <taxon>Bacillati</taxon>
        <taxon>Actinomycetota</taxon>
        <taxon>Actinomycetes</taxon>
        <taxon>Streptosporangiales</taxon>
        <taxon>Streptosporangiaceae</taxon>
        <taxon>Acrocarpospora</taxon>
    </lineage>
</organism>
<dbReference type="EMBL" id="BOOA01000046">
    <property type="protein sequence ID" value="GIH26856.1"/>
    <property type="molecule type" value="Genomic_DNA"/>
</dbReference>
<dbReference type="AlphaFoldDB" id="A0A919QFA9"/>